<keyword evidence="3" id="KW-1185">Reference proteome</keyword>
<gene>
    <name evidence="2" type="ORF">EJQ19_16740</name>
</gene>
<dbReference type="Proteomes" id="UP000276128">
    <property type="component" value="Unassembled WGS sequence"/>
</dbReference>
<evidence type="ECO:0000313" key="3">
    <source>
        <dbReference type="Proteomes" id="UP000276128"/>
    </source>
</evidence>
<feature type="region of interest" description="Disordered" evidence="1">
    <location>
        <begin position="122"/>
        <end position="174"/>
    </location>
</feature>
<dbReference type="EMBL" id="RXHU01000048">
    <property type="protein sequence ID" value="RTE08568.1"/>
    <property type="molecule type" value="Genomic_DNA"/>
</dbReference>
<dbReference type="OrthoDB" id="2663902at2"/>
<organism evidence="2 3">
    <name type="scientific">Paenibacillus whitsoniae</name>
    <dbReference type="NCBI Taxonomy" id="2496558"/>
    <lineage>
        <taxon>Bacteria</taxon>
        <taxon>Bacillati</taxon>
        <taxon>Bacillota</taxon>
        <taxon>Bacilli</taxon>
        <taxon>Bacillales</taxon>
        <taxon>Paenibacillaceae</taxon>
        <taxon>Paenibacillus</taxon>
    </lineage>
</organism>
<accession>A0A430JC05</accession>
<sequence>MKDDRVTIIIQKGRRRIITHAPMTGVDRLVFVVNHQYTNAPNTTQIASGAGRSSAAGSNAAIKSPYTQQQQSVGANGKAKNILLKSCKGGPVSGTSIQGMHRHGKEIIVVLNDQIVKLPKRAKGASATQIASGAGRYSTGGTNSAIESPGTKQQHAVGGGGKALNKLSRKRRMR</sequence>
<reference evidence="2 3" key="1">
    <citation type="submission" date="2018-12" db="EMBL/GenBank/DDBJ databases">
        <title>Bacillus ochoae sp. nov., Paenibacillus whitsoniae sp. nov., Paenibacillus spiritus sp. nov. Isolated from the Mars Exploration Rover during spacecraft assembly.</title>
        <authorList>
            <person name="Seuylemezian A."/>
            <person name="Vaishampayan P."/>
        </authorList>
    </citation>
    <scope>NUCLEOTIDE SEQUENCE [LARGE SCALE GENOMIC DNA]</scope>
    <source>
        <strain evidence="2 3">MER 54</strain>
    </source>
</reference>
<evidence type="ECO:0000256" key="1">
    <source>
        <dbReference type="SAM" id="MobiDB-lite"/>
    </source>
</evidence>
<name>A0A430JC05_9BACL</name>
<comment type="caution">
    <text evidence="2">The sequence shown here is derived from an EMBL/GenBank/DDBJ whole genome shotgun (WGS) entry which is preliminary data.</text>
</comment>
<evidence type="ECO:0000313" key="2">
    <source>
        <dbReference type="EMBL" id="RTE08568.1"/>
    </source>
</evidence>
<feature type="compositionally biased region" description="Polar residues" evidence="1">
    <location>
        <begin position="139"/>
        <end position="154"/>
    </location>
</feature>
<protein>
    <submittedName>
        <fullName evidence="2">Uncharacterized protein</fullName>
    </submittedName>
</protein>
<proteinExistence type="predicted"/>
<dbReference type="AlphaFoldDB" id="A0A430JC05"/>